<protein>
    <recommendedName>
        <fullName evidence="3">PIN domain-containing protein</fullName>
    </recommendedName>
</protein>
<keyword evidence="2" id="KW-1185">Reference proteome</keyword>
<dbReference type="EMBL" id="CP155571">
    <property type="protein sequence ID" value="XFO72129.1"/>
    <property type="molecule type" value="Genomic_DNA"/>
</dbReference>
<sequence length="239" mass="27698">MKLNQVLKTQNPSIAMLLSNPNMPIIADANIFIPPDRSKVNSKVPAWKFEPFRDIWLLPIIKTFPNICMHEAVYNEVLGSSRVFVDAEMAKIPPTIKMLRDTDLTEIEMAYRNTIEPKIAKYTEYNPTLDNASDRGEVKSLAYMATKSLIYFCSRDARALRLIEEAEQLETSLDDISSVRAFEIIHLLIRYGNGVQENLRSLYKYLYYITKTDKECNPSWDEFNNIMNQLYPEINRAEK</sequence>
<proteinExistence type="predicted"/>
<dbReference type="RefSeq" id="WP_093795257.1">
    <property type="nucleotide sequence ID" value="NZ_CP155571.1"/>
</dbReference>
<evidence type="ECO:0000313" key="2">
    <source>
        <dbReference type="Proteomes" id="UP000216052"/>
    </source>
</evidence>
<evidence type="ECO:0008006" key="3">
    <source>
        <dbReference type="Google" id="ProtNLM"/>
    </source>
</evidence>
<accession>A0ABZ3J1A1</accession>
<organism evidence="1 2">
    <name type="scientific">Sporomusa acidovorans (strain ATCC 49682 / DSM 3132 / Mol)</name>
    <dbReference type="NCBI Taxonomy" id="1123286"/>
    <lineage>
        <taxon>Bacteria</taxon>
        <taxon>Bacillati</taxon>
        <taxon>Bacillota</taxon>
        <taxon>Negativicutes</taxon>
        <taxon>Selenomonadales</taxon>
        <taxon>Sporomusaceae</taxon>
        <taxon>Sporomusa</taxon>
    </lineage>
</organism>
<reference evidence="1" key="1">
    <citation type="submission" date="2024-05" db="EMBL/GenBank/DDBJ databases">
        <title>Isolation and characterization of Sporomusa carbonis sp. nov., a carboxydotrophic hydrogenogen in the genus of Sporomusa isolated from a charcoal burning pile.</title>
        <authorList>
            <person name="Boeer T."/>
            <person name="Rosenbaum F."/>
            <person name="Eysell L."/>
            <person name="Mueller V."/>
            <person name="Daniel R."/>
            <person name="Poehlein A."/>
        </authorList>
    </citation>
    <scope>NUCLEOTIDE SEQUENCE [LARGE SCALE GENOMIC DNA]</scope>
    <source>
        <strain evidence="1">DSM 3132</strain>
    </source>
</reference>
<name>A0ABZ3J1A1_SPOA4</name>
<evidence type="ECO:0000313" key="1">
    <source>
        <dbReference type="EMBL" id="XFO72129.1"/>
    </source>
</evidence>
<gene>
    <name evidence="1" type="ORF">SPACI_021750</name>
</gene>
<dbReference type="Proteomes" id="UP000216052">
    <property type="component" value="Chromosome"/>
</dbReference>